<dbReference type="InterPro" id="IPR041588">
    <property type="entry name" value="Integrase_H2C2"/>
</dbReference>
<dbReference type="Pfam" id="PF17921">
    <property type="entry name" value="Integrase_H2C2"/>
    <property type="match status" value="1"/>
</dbReference>
<dbReference type="OrthoDB" id="6380665at2759"/>
<name>A0A8J4XV67_CHIOP</name>
<dbReference type="EMBL" id="JACEEZ010020601">
    <property type="protein sequence ID" value="KAG0714373.1"/>
    <property type="molecule type" value="Genomic_DNA"/>
</dbReference>
<sequence>MLSSKYPGLAGARVARWQARLMPYSFTVEYVLGKHIPGADALSRLPSPGEQSEELDEDEVIAVVETDRGADTEGELCDASASDTTIMKLRENLLNGFPRSASQCTAEVRPFYQFQHELSNMDGIVVRGSQVIVPTSLRVRYLELAHGAHDGVVRTKQLLRSVTWWPRMDKAIEDMVRECNRCQTSTECCHNVLASPRSNQFIYPAGRGPS</sequence>
<protein>
    <recommendedName>
        <fullName evidence="1">RNA-directed DNA polymerase</fullName>
        <ecNumber evidence="1">2.7.7.49</ecNumber>
    </recommendedName>
</protein>
<gene>
    <name evidence="3" type="ORF">GWK47_014286</name>
</gene>
<proteinExistence type="predicted"/>
<evidence type="ECO:0000259" key="2">
    <source>
        <dbReference type="Pfam" id="PF17921"/>
    </source>
</evidence>
<organism evidence="3 4">
    <name type="scientific">Chionoecetes opilio</name>
    <name type="common">Atlantic snow crab</name>
    <name type="synonym">Cancer opilio</name>
    <dbReference type="NCBI Taxonomy" id="41210"/>
    <lineage>
        <taxon>Eukaryota</taxon>
        <taxon>Metazoa</taxon>
        <taxon>Ecdysozoa</taxon>
        <taxon>Arthropoda</taxon>
        <taxon>Crustacea</taxon>
        <taxon>Multicrustacea</taxon>
        <taxon>Malacostraca</taxon>
        <taxon>Eumalacostraca</taxon>
        <taxon>Eucarida</taxon>
        <taxon>Decapoda</taxon>
        <taxon>Pleocyemata</taxon>
        <taxon>Brachyura</taxon>
        <taxon>Eubrachyura</taxon>
        <taxon>Majoidea</taxon>
        <taxon>Majidae</taxon>
        <taxon>Chionoecetes</taxon>
    </lineage>
</organism>
<dbReference type="FunFam" id="1.10.340.70:FF:000003">
    <property type="entry name" value="Protein CBG25708"/>
    <property type="match status" value="1"/>
</dbReference>
<feature type="domain" description="Integrase zinc-binding" evidence="2">
    <location>
        <begin position="133"/>
        <end position="185"/>
    </location>
</feature>
<accession>A0A8J4XV67</accession>
<comment type="caution">
    <text evidence="3">The sequence shown here is derived from an EMBL/GenBank/DDBJ whole genome shotgun (WGS) entry which is preliminary data.</text>
</comment>
<evidence type="ECO:0000256" key="1">
    <source>
        <dbReference type="ARBA" id="ARBA00012493"/>
    </source>
</evidence>
<dbReference type="Proteomes" id="UP000770661">
    <property type="component" value="Unassembled WGS sequence"/>
</dbReference>
<dbReference type="GO" id="GO:0003964">
    <property type="term" value="F:RNA-directed DNA polymerase activity"/>
    <property type="evidence" value="ECO:0007669"/>
    <property type="project" value="UniProtKB-EC"/>
</dbReference>
<reference evidence="3" key="1">
    <citation type="submission" date="2020-07" db="EMBL/GenBank/DDBJ databases">
        <title>The High-quality genome of the commercially important snow crab, Chionoecetes opilio.</title>
        <authorList>
            <person name="Jeong J.-H."/>
            <person name="Ryu S."/>
        </authorList>
    </citation>
    <scope>NUCLEOTIDE SEQUENCE</scope>
    <source>
        <strain evidence="3">MADBK_172401_WGS</strain>
        <tissue evidence="3">Digestive gland</tissue>
    </source>
</reference>
<evidence type="ECO:0000313" key="4">
    <source>
        <dbReference type="Proteomes" id="UP000770661"/>
    </source>
</evidence>
<dbReference type="AlphaFoldDB" id="A0A8J4XV67"/>
<evidence type="ECO:0000313" key="3">
    <source>
        <dbReference type="EMBL" id="KAG0714373.1"/>
    </source>
</evidence>
<dbReference type="Gene3D" id="1.10.340.70">
    <property type="match status" value="1"/>
</dbReference>
<keyword evidence="4" id="KW-1185">Reference proteome</keyword>
<dbReference type="EC" id="2.7.7.49" evidence="1"/>
<dbReference type="PANTHER" id="PTHR37984:SF5">
    <property type="entry name" value="PROTEIN NYNRIN-LIKE"/>
    <property type="match status" value="1"/>
</dbReference>
<dbReference type="PANTHER" id="PTHR37984">
    <property type="entry name" value="PROTEIN CBG26694"/>
    <property type="match status" value="1"/>
</dbReference>
<dbReference type="InterPro" id="IPR050951">
    <property type="entry name" value="Retrovirus_Pol_polyprotein"/>
</dbReference>